<sequence length="209" mass="23344">MYKTLASCLVCASMEQEEAAVQTLKYSLSGTRRATALSCQARGAWFRSALPWSVLDLAESRCRSCPWRLRRAARADTVETVCQPRAYKSVCGCATFVQTAKKKMVLFLSIDLSVETAEAHEGAVMWDRWQNTKAASLDTQDGLENVKDKRIVRLGKHKRCSSIMRIALLYTSPDSPIVLKWRAAFSAMTCGNREFKTASLLFAIRDSGM</sequence>
<organism evidence="1 2">
    <name type="scientific">Cordyceps javanica</name>
    <dbReference type="NCBI Taxonomy" id="43265"/>
    <lineage>
        <taxon>Eukaryota</taxon>
        <taxon>Fungi</taxon>
        <taxon>Dikarya</taxon>
        <taxon>Ascomycota</taxon>
        <taxon>Pezizomycotina</taxon>
        <taxon>Sordariomycetes</taxon>
        <taxon>Hypocreomycetidae</taxon>
        <taxon>Hypocreales</taxon>
        <taxon>Cordycipitaceae</taxon>
        <taxon>Cordyceps</taxon>
    </lineage>
</organism>
<keyword evidence="2" id="KW-1185">Reference proteome</keyword>
<reference evidence="1 2" key="1">
    <citation type="journal article" date="2019" name="Appl. Microbiol. Biotechnol.">
        <title>Genome sequence of Isaria javanica and comparative genome analysis insights into family S53 peptidase evolution in fungal entomopathogens.</title>
        <authorList>
            <person name="Lin R."/>
            <person name="Zhang X."/>
            <person name="Xin B."/>
            <person name="Zou M."/>
            <person name="Gao Y."/>
            <person name="Qin F."/>
            <person name="Hu Q."/>
            <person name="Xie B."/>
            <person name="Cheng X."/>
        </authorList>
    </citation>
    <scope>NUCLEOTIDE SEQUENCE [LARGE SCALE GENOMIC DNA]</scope>
    <source>
        <strain evidence="1 2">IJ1G</strain>
    </source>
</reference>
<gene>
    <name evidence="1" type="ORF">IF1G_01748</name>
</gene>
<name>A0A545VCV0_9HYPO</name>
<proteinExistence type="predicted"/>
<dbReference type="AlphaFoldDB" id="A0A545VCV0"/>
<dbReference type="Proteomes" id="UP000315783">
    <property type="component" value="Unassembled WGS sequence"/>
</dbReference>
<protein>
    <submittedName>
        <fullName evidence="1">Uncharacterized protein</fullName>
    </submittedName>
</protein>
<evidence type="ECO:0000313" key="1">
    <source>
        <dbReference type="EMBL" id="TQV99533.1"/>
    </source>
</evidence>
<dbReference type="EMBL" id="SPUK01000002">
    <property type="protein sequence ID" value="TQV99533.1"/>
    <property type="molecule type" value="Genomic_DNA"/>
</dbReference>
<evidence type="ECO:0000313" key="2">
    <source>
        <dbReference type="Proteomes" id="UP000315783"/>
    </source>
</evidence>
<accession>A0A545VCV0</accession>
<comment type="caution">
    <text evidence="1">The sequence shown here is derived from an EMBL/GenBank/DDBJ whole genome shotgun (WGS) entry which is preliminary data.</text>
</comment>